<evidence type="ECO:0000256" key="4">
    <source>
        <dbReference type="ARBA" id="ARBA00022771"/>
    </source>
</evidence>
<dbReference type="Pfam" id="PF02759">
    <property type="entry name" value="RUN"/>
    <property type="match status" value="1"/>
</dbReference>
<dbReference type="PANTHER" id="PTHR46753:SF2">
    <property type="entry name" value="FYVE AND COILED-COIL DOMAIN-CONTAINING PROTEIN 1"/>
    <property type="match status" value="1"/>
</dbReference>
<evidence type="ECO:0000256" key="1">
    <source>
        <dbReference type="ARBA" id="ARBA00004371"/>
    </source>
</evidence>
<keyword evidence="7 12" id="KW-0175">Coiled coil</keyword>
<reference evidence="14" key="1">
    <citation type="submission" date="2020-06" db="EMBL/GenBank/DDBJ databases">
        <title>Draft genome of Bugula neritina, a colonial animal packing powerful symbionts and potential medicines.</title>
        <authorList>
            <person name="Rayko M."/>
        </authorList>
    </citation>
    <scope>NUCLEOTIDE SEQUENCE [LARGE SCALE GENOMIC DNA]</scope>
    <source>
        <strain evidence="14">Kwan_BN1</strain>
    </source>
</reference>
<dbReference type="EMBL" id="VXIV02002961">
    <property type="protein sequence ID" value="KAF6021798.1"/>
    <property type="molecule type" value="Genomic_DNA"/>
</dbReference>
<dbReference type="PROSITE" id="PS50826">
    <property type="entry name" value="RUN"/>
    <property type="match status" value="1"/>
</dbReference>
<evidence type="ECO:0000256" key="12">
    <source>
        <dbReference type="SAM" id="Coils"/>
    </source>
</evidence>
<keyword evidence="9" id="KW-0968">Cytoplasmic vesicle</keyword>
<comment type="caution">
    <text evidence="14">The sequence shown here is derived from an EMBL/GenBank/DDBJ whole genome shotgun (WGS) entry which is preliminary data.</text>
</comment>
<feature type="domain" description="RUN" evidence="13">
    <location>
        <begin position="38"/>
        <end position="171"/>
    </location>
</feature>
<comment type="function">
    <text evidence="10">ARL8 effector that promotes the coupling of endolysosomes to dynein-dynactin for retrograde transport along microtubules. Acts by binding both GTP-bound ARL8 and dynein-dynactin. In nonneuronal cells, promotes concentration of endolysosomes in the juxtanuclear area. In hippocampal neurons, drives retrograde transport of endolysosomes from the axon to the soma. Positive regulator of macroautophagy in dendritic cells. Increases autophagic flux, probably by stimulating both autophagosome formation and facilitating tethering with lysosomes. Binds to phosphatidylinositol 3-phosphate (PtdIns3P) through its FYVE-type zinc finger. Positive regulator of osteosclast bone-resorbing activity, possibly by promoting late endosome-lysosome fusion by acting as an adapter protein between RAB7A on late endosomes and LAMP2 on primary lysosomes.</text>
</comment>
<proteinExistence type="predicted"/>
<dbReference type="PANTHER" id="PTHR46753">
    <property type="entry name" value="FYVE AND COILED-COIL DOMAIN-CONTAINING PROTEIN 1"/>
    <property type="match status" value="1"/>
</dbReference>
<evidence type="ECO:0000313" key="14">
    <source>
        <dbReference type="EMBL" id="KAF6021798.1"/>
    </source>
</evidence>
<organism evidence="14 15">
    <name type="scientific">Bugula neritina</name>
    <name type="common">Brown bryozoan</name>
    <name type="synonym">Sertularia neritina</name>
    <dbReference type="NCBI Taxonomy" id="10212"/>
    <lineage>
        <taxon>Eukaryota</taxon>
        <taxon>Metazoa</taxon>
        <taxon>Spiralia</taxon>
        <taxon>Lophotrochozoa</taxon>
        <taxon>Bryozoa</taxon>
        <taxon>Gymnolaemata</taxon>
        <taxon>Cheilostomatida</taxon>
        <taxon>Flustrina</taxon>
        <taxon>Buguloidea</taxon>
        <taxon>Bugulidae</taxon>
        <taxon>Bugula</taxon>
    </lineage>
</organism>
<evidence type="ECO:0000256" key="7">
    <source>
        <dbReference type="ARBA" id="ARBA00023054"/>
    </source>
</evidence>
<dbReference type="GO" id="GO:0051050">
    <property type="term" value="P:positive regulation of transport"/>
    <property type="evidence" value="ECO:0007669"/>
    <property type="project" value="UniProtKB-ARBA"/>
</dbReference>
<evidence type="ECO:0000256" key="6">
    <source>
        <dbReference type="ARBA" id="ARBA00023006"/>
    </source>
</evidence>
<keyword evidence="3" id="KW-0479">Metal-binding</keyword>
<dbReference type="OrthoDB" id="660555at2759"/>
<accession>A0A7J7J8V3</accession>
<dbReference type="GO" id="GO:1901098">
    <property type="term" value="P:positive regulation of autophagosome maturation"/>
    <property type="evidence" value="ECO:0007669"/>
    <property type="project" value="TreeGrafter"/>
</dbReference>
<protein>
    <recommendedName>
        <fullName evidence="11">RUN and FYVE domain-containing protein 4</fullName>
    </recommendedName>
</protein>
<dbReference type="Proteomes" id="UP000593567">
    <property type="component" value="Unassembled WGS sequence"/>
</dbReference>
<feature type="coiled-coil region" evidence="12">
    <location>
        <begin position="264"/>
        <end position="333"/>
    </location>
</feature>
<dbReference type="GO" id="GO:0008270">
    <property type="term" value="F:zinc ion binding"/>
    <property type="evidence" value="ECO:0007669"/>
    <property type="project" value="UniProtKB-KW"/>
</dbReference>
<keyword evidence="15" id="KW-1185">Reference proteome</keyword>
<dbReference type="GO" id="GO:0005776">
    <property type="term" value="C:autophagosome"/>
    <property type="evidence" value="ECO:0007669"/>
    <property type="project" value="UniProtKB-SubCell"/>
</dbReference>
<dbReference type="AlphaFoldDB" id="A0A7J7J8V3"/>
<dbReference type="FunFam" id="1.20.58.900:FF:000015">
    <property type="entry name" value="RUN and FYVE domain containing 4"/>
    <property type="match status" value="1"/>
</dbReference>
<evidence type="ECO:0000256" key="9">
    <source>
        <dbReference type="ARBA" id="ARBA00023329"/>
    </source>
</evidence>
<dbReference type="GO" id="GO:0005770">
    <property type="term" value="C:late endosome"/>
    <property type="evidence" value="ECO:0007669"/>
    <property type="project" value="TreeGrafter"/>
</dbReference>
<evidence type="ECO:0000256" key="2">
    <source>
        <dbReference type="ARBA" id="ARBA00004419"/>
    </source>
</evidence>
<dbReference type="InterPro" id="IPR004012">
    <property type="entry name" value="Run_dom"/>
</dbReference>
<dbReference type="SUPFAM" id="SSF140741">
    <property type="entry name" value="RUN domain-like"/>
    <property type="match status" value="1"/>
</dbReference>
<name>A0A7J7J8V3_BUGNE</name>
<dbReference type="Gene3D" id="1.20.5.1700">
    <property type="match status" value="1"/>
</dbReference>
<comment type="subcellular location">
    <subcellularLocation>
        <location evidence="2">Cytoplasmic vesicle</location>
        <location evidence="2">Autophagosome</location>
    </subcellularLocation>
    <subcellularLocation>
        <location evidence="1">Lysosome</location>
    </subcellularLocation>
</comment>
<evidence type="ECO:0000256" key="8">
    <source>
        <dbReference type="ARBA" id="ARBA00023228"/>
    </source>
</evidence>
<dbReference type="GO" id="GO:0072383">
    <property type="term" value="P:plus-end-directed vesicle transport along microtubule"/>
    <property type="evidence" value="ECO:0007669"/>
    <property type="project" value="TreeGrafter"/>
</dbReference>
<evidence type="ECO:0000256" key="10">
    <source>
        <dbReference type="ARBA" id="ARBA00059075"/>
    </source>
</evidence>
<dbReference type="GO" id="GO:0006914">
    <property type="term" value="P:autophagy"/>
    <property type="evidence" value="ECO:0007669"/>
    <property type="project" value="UniProtKB-KW"/>
</dbReference>
<dbReference type="Gene3D" id="1.20.58.900">
    <property type="match status" value="1"/>
</dbReference>
<evidence type="ECO:0000256" key="3">
    <source>
        <dbReference type="ARBA" id="ARBA00022723"/>
    </source>
</evidence>
<sequence length="357" mass="40323">MSASTLSKLPSVQKIIEDVKECVDQLKTEYNDFHRPLTDDSKVLQRFCVKLEFLLRHEQLERSSFLGGRKDYWNFFIEGLNSMKKISDGIKFVKSQSELKTNTGRGRGFIRFCLVYQRLADCLQHCTSNTKLVSQSYRPGSVWRNPSQTAYLVSILYDLNDVVFDLGAHGYDLDNGWPTFSRSDLASGGGQKWNISFSRTSSMSSLQTSMLNSSHMNSSFVDSEIRESDEVMGRRYSPSLVSNLDTQSMLDEDQADSVHYGDTISVLNTQLAEAKTEKDILSAEVGELKAQLDEMRSSDVTKQTLIDSLEQRVSESEQRNNKLVDNLNQLALESNNSAANQVEQMTRYQEACVDAVS</sequence>
<gene>
    <name evidence="14" type="ORF">EB796_019897</name>
</gene>
<dbReference type="GO" id="GO:0005764">
    <property type="term" value="C:lysosome"/>
    <property type="evidence" value="ECO:0007669"/>
    <property type="project" value="UniProtKB-SubCell"/>
</dbReference>
<dbReference type="GO" id="GO:0071353">
    <property type="term" value="P:cellular response to interleukin-4"/>
    <property type="evidence" value="ECO:0007669"/>
    <property type="project" value="UniProtKB-ARBA"/>
</dbReference>
<keyword evidence="4" id="KW-0863">Zinc-finger</keyword>
<keyword evidence="5" id="KW-0862">Zinc</keyword>
<keyword evidence="6" id="KW-0072">Autophagy</keyword>
<evidence type="ECO:0000256" key="5">
    <source>
        <dbReference type="ARBA" id="ARBA00022833"/>
    </source>
</evidence>
<dbReference type="InterPro" id="IPR037213">
    <property type="entry name" value="Run_dom_sf"/>
</dbReference>
<evidence type="ECO:0000259" key="13">
    <source>
        <dbReference type="PROSITE" id="PS50826"/>
    </source>
</evidence>
<evidence type="ECO:0000256" key="11">
    <source>
        <dbReference type="ARBA" id="ARBA00069100"/>
    </source>
</evidence>
<evidence type="ECO:0000313" key="15">
    <source>
        <dbReference type="Proteomes" id="UP000593567"/>
    </source>
</evidence>
<keyword evidence="8" id="KW-0458">Lysosome</keyword>